<dbReference type="Pfam" id="PF25987">
    <property type="entry name" value="PRRT3"/>
    <property type="match status" value="1"/>
</dbReference>
<feature type="transmembrane region" description="Helical" evidence="8">
    <location>
        <begin position="305"/>
        <end position="327"/>
    </location>
</feature>
<dbReference type="HOGENOM" id="CLU_013021_0_0_1"/>
<organism evidence="10 11">
    <name type="scientific">Lepisosteus oculatus</name>
    <name type="common">Spotted gar</name>
    <dbReference type="NCBI Taxonomy" id="7918"/>
    <lineage>
        <taxon>Eukaryota</taxon>
        <taxon>Metazoa</taxon>
        <taxon>Chordata</taxon>
        <taxon>Craniata</taxon>
        <taxon>Vertebrata</taxon>
        <taxon>Euteleostomi</taxon>
        <taxon>Actinopterygii</taxon>
        <taxon>Neopterygii</taxon>
        <taxon>Holostei</taxon>
        <taxon>Semionotiformes</taxon>
        <taxon>Lepisosteidae</taxon>
        <taxon>Lepisosteus</taxon>
    </lineage>
</organism>
<evidence type="ECO:0000256" key="1">
    <source>
        <dbReference type="ARBA" id="ARBA00004141"/>
    </source>
</evidence>
<evidence type="ECO:0000256" key="5">
    <source>
        <dbReference type="ARBA" id="ARBA00022989"/>
    </source>
</evidence>
<keyword evidence="5 8" id="KW-1133">Transmembrane helix</keyword>
<evidence type="ECO:0000256" key="2">
    <source>
        <dbReference type="ARBA" id="ARBA00022553"/>
    </source>
</evidence>
<evidence type="ECO:0000256" key="7">
    <source>
        <dbReference type="SAM" id="MobiDB-lite"/>
    </source>
</evidence>
<feature type="domain" description="Proline-rich transmembrane protein 3/4" evidence="9">
    <location>
        <begin position="54"/>
        <end position="348"/>
    </location>
</feature>
<evidence type="ECO:0000256" key="3">
    <source>
        <dbReference type="ARBA" id="ARBA00022692"/>
    </source>
</evidence>
<dbReference type="OMA" id="ARCWAKL"/>
<evidence type="ECO:0000256" key="6">
    <source>
        <dbReference type="ARBA" id="ARBA00023136"/>
    </source>
</evidence>
<keyword evidence="2" id="KW-0597">Phosphoprotein</keyword>
<feature type="region of interest" description="Disordered" evidence="7">
    <location>
        <begin position="425"/>
        <end position="452"/>
    </location>
</feature>
<reference evidence="11" key="1">
    <citation type="submission" date="2011-12" db="EMBL/GenBank/DDBJ databases">
        <title>The Draft Genome of Lepisosteus oculatus.</title>
        <authorList>
            <consortium name="The Broad Institute Genome Assembly &amp; Analysis Group"/>
            <consortium name="Computational R&amp;D Group"/>
            <consortium name="and Sequencing Platform"/>
            <person name="Di Palma F."/>
            <person name="Alfoldi J."/>
            <person name="Johnson J."/>
            <person name="Berlin A."/>
            <person name="Gnerre S."/>
            <person name="Jaffe D."/>
            <person name="MacCallum I."/>
            <person name="Young S."/>
            <person name="Walker B.J."/>
            <person name="Lander E.S."/>
            <person name="Lindblad-Toh K."/>
        </authorList>
    </citation>
    <scope>NUCLEOTIDE SEQUENCE [LARGE SCALE GENOMIC DNA]</scope>
</reference>
<dbReference type="GeneTree" id="ENSGT00730000111591"/>
<keyword evidence="6 8" id="KW-0472">Membrane</keyword>
<dbReference type="PANTHER" id="PTHR35578:SF6">
    <property type="entry name" value="PROLINE-RICH TRANSMEMBRANE PROTEIN 4"/>
    <property type="match status" value="1"/>
</dbReference>
<dbReference type="FunCoup" id="W5NES3">
    <property type="interactions" value="903"/>
</dbReference>
<feature type="compositionally biased region" description="Polar residues" evidence="7">
    <location>
        <begin position="425"/>
        <end position="444"/>
    </location>
</feature>
<protein>
    <submittedName>
        <fullName evidence="10">Proline rich transmembrane protein 4a</fullName>
    </submittedName>
</protein>
<dbReference type="InterPro" id="IPR059081">
    <property type="entry name" value="PRRT3-4"/>
</dbReference>
<evidence type="ECO:0000259" key="9">
    <source>
        <dbReference type="Pfam" id="PF25987"/>
    </source>
</evidence>
<feature type="transmembrane region" description="Helical" evidence="8">
    <location>
        <begin position="205"/>
        <end position="231"/>
    </location>
</feature>
<dbReference type="InParanoid" id="W5NES3"/>
<feature type="transmembrane region" description="Helical" evidence="8">
    <location>
        <begin position="143"/>
        <end position="163"/>
    </location>
</feature>
<feature type="transmembrane region" description="Helical" evidence="8">
    <location>
        <begin position="102"/>
        <end position="123"/>
    </location>
</feature>
<evidence type="ECO:0000256" key="4">
    <source>
        <dbReference type="ARBA" id="ARBA00022729"/>
    </source>
</evidence>
<dbReference type="AlphaFoldDB" id="W5NES3"/>
<evidence type="ECO:0000313" key="11">
    <source>
        <dbReference type="Proteomes" id="UP000018468"/>
    </source>
</evidence>
<feature type="transmembrane region" description="Helical" evidence="8">
    <location>
        <begin position="69"/>
        <end position="90"/>
    </location>
</feature>
<dbReference type="EMBL" id="AHAT01029089">
    <property type="status" value="NOT_ANNOTATED_CDS"/>
    <property type="molecule type" value="Genomic_DNA"/>
</dbReference>
<dbReference type="PANTHER" id="PTHR35578">
    <property type="entry name" value="PROLINE-RICH TRANSMEMBRANE PROTEIN 4-RELATED"/>
    <property type="match status" value="1"/>
</dbReference>
<keyword evidence="11" id="KW-1185">Reference proteome</keyword>
<dbReference type="Proteomes" id="UP000018468">
    <property type="component" value="Linkage group LG8"/>
</dbReference>
<feature type="transmembrane region" description="Helical" evidence="8">
    <location>
        <begin position="265"/>
        <end position="285"/>
    </location>
</feature>
<accession>W5NES3</accession>
<dbReference type="STRING" id="7918.ENSLOCP00000019132"/>
<reference evidence="10" key="3">
    <citation type="submission" date="2025-09" db="UniProtKB">
        <authorList>
            <consortium name="Ensembl"/>
        </authorList>
    </citation>
    <scope>IDENTIFICATION</scope>
</reference>
<comment type="subcellular location">
    <subcellularLocation>
        <location evidence="1">Membrane</location>
        <topology evidence="1">Multi-pass membrane protein</topology>
    </subcellularLocation>
</comment>
<feature type="transmembrane region" description="Helical" evidence="8">
    <location>
        <begin position="175"/>
        <end position="199"/>
    </location>
</feature>
<evidence type="ECO:0000256" key="8">
    <source>
        <dbReference type="SAM" id="Phobius"/>
    </source>
</evidence>
<evidence type="ECO:0000313" key="10">
    <source>
        <dbReference type="Ensembl" id="ENSLOCP00000019132.1"/>
    </source>
</evidence>
<keyword evidence="3 8" id="KW-0812">Transmembrane</keyword>
<dbReference type="Ensembl" id="ENSLOCT00000019164.1">
    <property type="protein sequence ID" value="ENSLOCP00000019132.1"/>
    <property type="gene ID" value="ENSLOCG00000015543.1"/>
</dbReference>
<name>W5NES3_LEPOC</name>
<dbReference type="eggNOG" id="ENOG502QU49">
    <property type="taxonomic scope" value="Eukaryota"/>
</dbReference>
<reference evidence="10" key="2">
    <citation type="submission" date="2025-08" db="UniProtKB">
        <authorList>
            <consortium name="Ensembl"/>
        </authorList>
    </citation>
    <scope>IDENTIFICATION</scope>
</reference>
<sequence>NESSTLPDCNQDMTGICNSSDGWSPAFPSSNGAANESYNPLLLLPPQLFVPLHADWNTAMGTWGIAWEAHIYGLGSLFSLVAFLSVLNLLCLPFRCPSGCSYFTMVNVFLLITGCCRAFSLFYDAYSHQDKLPDTGTLLLYEVPFPCLTSAFGIVFLLLSMRSRMQLSYSIFQHPCFLTILVILHFSATFGSILMLQIFTQLPCLFFVSQGTFVILTTLMSASFFIFYCYVRADAKHIYHLNNTSPPTERYNRCPFADSKDWDRAAVTAVFSAMFALCCAGLQLYAMLHALGFGGMEVFHPWPWWAFHLSCRICEVGMCLTLVLIVMHPIFCSNDGPQRTCWSNIFCLSHRHVTMKSPILPNNYQWSSAQQEKLVICDAIARSESECLPLYTLVENHLSSIDGLDLLYHSNRVLTAKDMDLNMKPKTNSQKSSFTSVHIDSDSTADLRPPSPINLRRSIDEALFSEALFPQSLFQNTKLYSSSNLSLNLKNTTDKRVFKENAADRGLYRTSSCLEMEAVPPLKRSVSSSNKRMGYSSLSSNQIALSNLSQTNLNQVSQFQRRYQALECSSRESLDKPGEPDLAIQAEFINVCRQIDALSVCSDTIDL</sequence>
<dbReference type="InterPro" id="IPR052836">
    <property type="entry name" value="PRRT_domain-containing"/>
</dbReference>
<keyword evidence="4" id="KW-0732">Signal</keyword>
<dbReference type="Bgee" id="ENSLOCG00000015543">
    <property type="expression patterns" value="Expressed in camera-type eye and 7 other cell types or tissues"/>
</dbReference>
<proteinExistence type="predicted"/>